<dbReference type="InterPro" id="IPR051182">
    <property type="entry name" value="Euk_NMN_adenylyltrnsfrase"/>
</dbReference>
<dbReference type="Proteomes" id="UP001189429">
    <property type="component" value="Unassembled WGS sequence"/>
</dbReference>
<dbReference type="EMBL" id="CAUYUJ010021464">
    <property type="protein sequence ID" value="CAK0904805.1"/>
    <property type="molecule type" value="Genomic_DNA"/>
</dbReference>
<comment type="caution">
    <text evidence="1">The sequence shown here is derived from an EMBL/GenBank/DDBJ whole genome shotgun (WGS) entry which is preliminary data.</text>
</comment>
<dbReference type="PANTHER" id="PTHR12039:SF0">
    <property type="entry name" value="NICOTINAMIDE-NUCLEOTIDE ADENYLYLTRANSFERASE"/>
    <property type="match status" value="1"/>
</dbReference>
<accession>A0ABN9Y255</accession>
<dbReference type="SUPFAM" id="SSF52374">
    <property type="entry name" value="Nucleotidylyl transferase"/>
    <property type="match status" value="1"/>
</dbReference>
<dbReference type="Gene3D" id="3.40.50.620">
    <property type="entry name" value="HUPs"/>
    <property type="match status" value="1"/>
</dbReference>
<sequence>MLHHASKRLARAGFEVLGGWLSPGGPARGPAQAPPPAQGPLSEAFRLHTAALACEGDELVSASRWEATLGRAASPGEVVAALRAALNAEFQGASWVADVRIFVACLGEEVKQYQRITTGEKQGLVVVPRPDEDDQLEKTSSLMYVADPPLDRLTLLSDCKLRAAMNAGDRAFIIQSTTESLAQFLLEPSQEAKAEFAADFARLAPTPEGAWPSKKLMQRLATVQDNRYPAVLVATGAMSPAHRGHVLMMWEAKARLERCGYAVVGAWLSPGGAAAAAAHAQATGGPQLSWAFRHIAAELSVCDDDFVAVRSVEPPEPGGAAASAQELCREVQQYLSERFSASFEGQMVRVFLVCGTDVAEKSGLYSGVLPHRELGVVIVPREDEEPRLEVPSQLVYVADPIPGDACAFSSSRVRAAIREGSVAAASQEMAPAAARYVLAPTPAERREMSADYEALAVKSMGREELDQSMAKLKETLRAWAGPQGCVRQADLARLLHFIDPSWTEKEMNALMGSAKISPDGTLVTDEFIDWIFNHCQA</sequence>
<keyword evidence="2" id="KW-1185">Reference proteome</keyword>
<proteinExistence type="predicted"/>
<name>A0ABN9Y255_9DINO</name>
<dbReference type="InterPro" id="IPR014729">
    <property type="entry name" value="Rossmann-like_a/b/a_fold"/>
</dbReference>
<evidence type="ECO:0000313" key="2">
    <source>
        <dbReference type="Proteomes" id="UP001189429"/>
    </source>
</evidence>
<protein>
    <recommendedName>
        <fullName evidence="3">Cytidyltransferase-like domain-containing protein</fullName>
    </recommendedName>
</protein>
<organism evidence="1 2">
    <name type="scientific">Prorocentrum cordatum</name>
    <dbReference type="NCBI Taxonomy" id="2364126"/>
    <lineage>
        <taxon>Eukaryota</taxon>
        <taxon>Sar</taxon>
        <taxon>Alveolata</taxon>
        <taxon>Dinophyceae</taxon>
        <taxon>Prorocentrales</taxon>
        <taxon>Prorocentraceae</taxon>
        <taxon>Prorocentrum</taxon>
    </lineage>
</organism>
<dbReference type="PANTHER" id="PTHR12039">
    <property type="entry name" value="NICOTINAMIDE MONONUCLEOTIDE ADENYLYLTRANSFERASE"/>
    <property type="match status" value="1"/>
</dbReference>
<gene>
    <name evidence="1" type="ORF">PCOR1329_LOCUS80726</name>
</gene>
<reference evidence="1" key="1">
    <citation type="submission" date="2023-10" db="EMBL/GenBank/DDBJ databases">
        <authorList>
            <person name="Chen Y."/>
            <person name="Shah S."/>
            <person name="Dougan E. K."/>
            <person name="Thang M."/>
            <person name="Chan C."/>
        </authorList>
    </citation>
    <scope>NUCLEOTIDE SEQUENCE [LARGE SCALE GENOMIC DNA]</scope>
</reference>
<evidence type="ECO:0000313" key="1">
    <source>
        <dbReference type="EMBL" id="CAK0904805.1"/>
    </source>
</evidence>
<evidence type="ECO:0008006" key="3">
    <source>
        <dbReference type="Google" id="ProtNLM"/>
    </source>
</evidence>